<dbReference type="PANTHER" id="PTHR42470">
    <property type="entry name" value="VAST DOMAIN-CONTAINING PROTEIN"/>
    <property type="match status" value="1"/>
</dbReference>
<feature type="compositionally biased region" description="Polar residues" evidence="1">
    <location>
        <begin position="482"/>
        <end position="496"/>
    </location>
</feature>
<feature type="region of interest" description="Disordered" evidence="1">
    <location>
        <begin position="20"/>
        <end position="53"/>
    </location>
</feature>
<feature type="compositionally biased region" description="Polar residues" evidence="1">
    <location>
        <begin position="132"/>
        <end position="149"/>
    </location>
</feature>
<comment type="caution">
    <text evidence="3">The sequence shown here is derived from an EMBL/GenBank/DDBJ whole genome shotgun (WGS) entry which is preliminary data.</text>
</comment>
<evidence type="ECO:0000313" key="3">
    <source>
        <dbReference type="EMBL" id="CAG8982693.1"/>
    </source>
</evidence>
<proteinExistence type="predicted"/>
<keyword evidence="4" id="KW-1185">Reference proteome</keyword>
<feature type="domain" description="DUF7924" evidence="2">
    <location>
        <begin position="212"/>
        <end position="435"/>
    </location>
</feature>
<reference evidence="3" key="1">
    <citation type="submission" date="2021-07" db="EMBL/GenBank/DDBJ databases">
        <authorList>
            <person name="Durling M."/>
        </authorList>
    </citation>
    <scope>NUCLEOTIDE SEQUENCE</scope>
</reference>
<gene>
    <name evidence="3" type="ORF">HYALB_00000974</name>
</gene>
<evidence type="ECO:0000256" key="1">
    <source>
        <dbReference type="SAM" id="MobiDB-lite"/>
    </source>
</evidence>
<protein>
    <recommendedName>
        <fullName evidence="2">DUF7924 domain-containing protein</fullName>
    </recommendedName>
</protein>
<dbReference type="AlphaFoldDB" id="A0A9N9Q1Q9"/>
<dbReference type="EMBL" id="CAJVRM010000684">
    <property type="protein sequence ID" value="CAG8982693.1"/>
    <property type="molecule type" value="Genomic_DNA"/>
</dbReference>
<evidence type="ECO:0000259" key="2">
    <source>
        <dbReference type="Pfam" id="PF25545"/>
    </source>
</evidence>
<dbReference type="Proteomes" id="UP000701801">
    <property type="component" value="Unassembled WGS sequence"/>
</dbReference>
<feature type="region of interest" description="Disordered" evidence="1">
    <location>
        <begin position="448"/>
        <end position="521"/>
    </location>
</feature>
<feature type="region of interest" description="Disordered" evidence="1">
    <location>
        <begin position="130"/>
        <end position="157"/>
    </location>
</feature>
<accession>A0A9N9Q1Q9</accession>
<evidence type="ECO:0000313" key="4">
    <source>
        <dbReference type="Proteomes" id="UP000701801"/>
    </source>
</evidence>
<dbReference type="PANTHER" id="PTHR42470:SF2">
    <property type="match status" value="1"/>
</dbReference>
<name>A0A9N9Q1Q9_9HELO</name>
<sequence length="521" mass="59576">MALSSCYAIKLTPIKFQQNLSAPLQDKDRKRKRAQGPKEPPIGAPSKPLLKRPRTSVAYLAFGDTSGQSTTDDVADTKINPIIHWIEKQRWPKEYFEQDYQTRRDFEKDSWFEKYWEPENKMNHILARKKSASSLRGKQSEASSAGSSDQKPRDIKSAPYQDARYETILATKGSFMGKSQLGVTATSKDLCRTLLEIEQTFPDNSLFHDDLFEDTCEMVRNKNEARVVRDISPLIVPPAEVLAIRGAKHLKILIESVNEGWNNSIPITKTRPQPDYSVAFRREAFTEAQLKRIEPFVGELTETSFFMATYSMYFPFFTCEAKCGAAALDVADRQNAHSMTMAMRGIVELFRLVKREKELHRQILAFSISHDHSSVRIYGHYPLVEEDKTTFYRHPIHKFDFTAMEGKEKWTAYKFTKNVYDIWMPDHFKRICSVIDTLPPDINFEVSRQSEPGESRLSQGSESHHLSNYSSQLQEEADRQSIRISSQNITPQTSVSERIESSIKKGTNKRPACGITSGGED</sequence>
<dbReference type="Pfam" id="PF25545">
    <property type="entry name" value="DUF7924"/>
    <property type="match status" value="1"/>
</dbReference>
<feature type="compositionally biased region" description="Polar residues" evidence="1">
    <location>
        <begin position="448"/>
        <end position="474"/>
    </location>
</feature>
<organism evidence="3 4">
    <name type="scientific">Hymenoscyphus albidus</name>
    <dbReference type="NCBI Taxonomy" id="595503"/>
    <lineage>
        <taxon>Eukaryota</taxon>
        <taxon>Fungi</taxon>
        <taxon>Dikarya</taxon>
        <taxon>Ascomycota</taxon>
        <taxon>Pezizomycotina</taxon>
        <taxon>Leotiomycetes</taxon>
        <taxon>Helotiales</taxon>
        <taxon>Helotiaceae</taxon>
        <taxon>Hymenoscyphus</taxon>
    </lineage>
</organism>
<dbReference type="InterPro" id="IPR057684">
    <property type="entry name" value="DUF7924"/>
</dbReference>
<dbReference type="OrthoDB" id="5132737at2759"/>